<dbReference type="GeneID" id="28959675"/>
<reference evidence="1" key="2">
    <citation type="journal article" date="2010" name="Nature">
        <title>Comparative genomics reveals mobile pathogenicity chromosomes in Fusarium.</title>
        <authorList>
            <person name="Ma L.J."/>
            <person name="van der Does H.C."/>
            <person name="Borkovich K.A."/>
            <person name="Coleman J.J."/>
            <person name="Daboussi M.J."/>
            <person name="Di Pietro A."/>
            <person name="Dufresne M."/>
            <person name="Freitag M."/>
            <person name="Grabherr M."/>
            <person name="Henrissat B."/>
            <person name="Houterman P.M."/>
            <person name="Kang S."/>
            <person name="Shim W.B."/>
            <person name="Woloshuk C."/>
            <person name="Xie X."/>
            <person name="Xu J.R."/>
            <person name="Antoniw J."/>
            <person name="Baker S.E."/>
            <person name="Bluhm B.H."/>
            <person name="Breakspear A."/>
            <person name="Brown D.W."/>
            <person name="Butchko R.A."/>
            <person name="Chapman S."/>
            <person name="Coulson R."/>
            <person name="Coutinho P.M."/>
            <person name="Danchin E.G."/>
            <person name="Diener A."/>
            <person name="Gale L.R."/>
            <person name="Gardiner D.M."/>
            <person name="Goff S."/>
            <person name="Hammond-Kosack K.E."/>
            <person name="Hilburn K."/>
            <person name="Hua-Van A."/>
            <person name="Jonkers W."/>
            <person name="Kazan K."/>
            <person name="Kodira C.D."/>
            <person name="Koehrsen M."/>
            <person name="Kumar L."/>
            <person name="Lee Y.H."/>
            <person name="Li L."/>
            <person name="Manners J.M."/>
            <person name="Miranda-Saavedra D."/>
            <person name="Mukherjee M."/>
            <person name="Park G."/>
            <person name="Park J."/>
            <person name="Park S.Y."/>
            <person name="Proctor R.H."/>
            <person name="Regev A."/>
            <person name="Ruiz-Roldan M.C."/>
            <person name="Sain D."/>
            <person name="Sakthikumar S."/>
            <person name="Sykes S."/>
            <person name="Schwartz D.C."/>
            <person name="Turgeon B.G."/>
            <person name="Wapinski I."/>
            <person name="Yoder O."/>
            <person name="Young S."/>
            <person name="Zeng Q."/>
            <person name="Zhou S."/>
            <person name="Galagan J."/>
            <person name="Cuomo C.A."/>
            <person name="Kistler H.C."/>
            <person name="Rep M."/>
        </authorList>
    </citation>
    <scope>NUCLEOTIDE SEQUENCE [LARGE SCALE GENOMIC DNA]</scope>
    <source>
        <strain evidence="1">4287</strain>
    </source>
</reference>
<dbReference type="RefSeq" id="XP_018239964.1">
    <property type="nucleotide sequence ID" value="XM_018399122.1"/>
</dbReference>
<evidence type="ECO:0000313" key="2">
    <source>
        <dbReference type="Proteomes" id="UP000009097"/>
    </source>
</evidence>
<dbReference type="EMBL" id="DS231700">
    <property type="protein sequence ID" value="KNB01919.1"/>
    <property type="molecule type" value="Genomic_DNA"/>
</dbReference>
<protein>
    <submittedName>
        <fullName evidence="1">Uncharacterized protein</fullName>
    </submittedName>
</protein>
<accession>A0A0J9UQV7</accession>
<organism evidence="1 2">
    <name type="scientific">Fusarium oxysporum f. sp. lycopersici (strain 4287 / CBS 123668 / FGSC 9935 / NRRL 34936)</name>
    <name type="common">Fusarium vascular wilt of tomato</name>
    <dbReference type="NCBI Taxonomy" id="426428"/>
    <lineage>
        <taxon>Eukaryota</taxon>
        <taxon>Fungi</taxon>
        <taxon>Dikarya</taxon>
        <taxon>Ascomycota</taxon>
        <taxon>Pezizomycotina</taxon>
        <taxon>Sordariomycetes</taxon>
        <taxon>Hypocreomycetidae</taxon>
        <taxon>Hypocreales</taxon>
        <taxon>Nectriaceae</taxon>
        <taxon>Fusarium</taxon>
        <taxon>Fusarium oxysporum species complex</taxon>
    </lineage>
</organism>
<dbReference type="AlphaFoldDB" id="A0A0J9UQV7"/>
<proteinExistence type="predicted"/>
<sequence>MFSDSHIAKPVSTFPFTVLPKLSVRIVLHCFNNWCCWYILRLSMVFLETLLKVVGTAETQIHNALEPTLQNIERKSGDLETI</sequence>
<gene>
    <name evidence="1" type="ORF">FOXG_18969</name>
</gene>
<dbReference type="KEGG" id="fox:FOXG_18969"/>
<reference evidence="1" key="1">
    <citation type="submission" date="2007-04" db="EMBL/GenBank/DDBJ databases">
        <authorList>
            <consortium name="The Broad Institute Genome Sequencing Platform"/>
            <person name="Birren B."/>
            <person name="Lander E."/>
            <person name="Galagan J."/>
            <person name="Nusbaum C."/>
            <person name="Devon K."/>
            <person name="Ma L.-J."/>
            <person name="Jaffe D."/>
            <person name="Butler J."/>
            <person name="Alvarez P."/>
            <person name="Gnerre S."/>
            <person name="Grabherr M."/>
            <person name="Kleber M."/>
            <person name="Mauceli E."/>
            <person name="Brockman W."/>
            <person name="MacCallum I.A."/>
            <person name="Young S."/>
            <person name="LaButti K."/>
            <person name="DeCaprio D."/>
            <person name="Crawford M."/>
            <person name="Koehrsen M."/>
            <person name="Engels R."/>
            <person name="Montgomery P."/>
            <person name="Pearson M."/>
            <person name="Howarth C."/>
            <person name="Larson L."/>
            <person name="White J."/>
            <person name="O'Leary S."/>
            <person name="Kodira C."/>
            <person name="Zeng Q."/>
            <person name="Yandava C."/>
            <person name="Alvarado L."/>
            <person name="Kistler C."/>
            <person name="Shim W.-B."/>
            <person name="Kang S."/>
            <person name="Woloshuk C."/>
        </authorList>
    </citation>
    <scope>NUCLEOTIDE SEQUENCE</scope>
    <source>
        <strain evidence="1">4287</strain>
    </source>
</reference>
<evidence type="ECO:0000313" key="1">
    <source>
        <dbReference type="EMBL" id="KNB01919.1"/>
    </source>
</evidence>
<dbReference type="Proteomes" id="UP000009097">
    <property type="component" value="Unassembled WGS sequence"/>
</dbReference>
<name>A0A0J9UQV7_FUSO4</name>
<dbReference type="VEuPathDB" id="FungiDB:FOXG_18969"/>